<keyword evidence="2" id="KW-1185">Reference proteome</keyword>
<reference evidence="1 2" key="1">
    <citation type="journal article" date="2011" name="J. Bacteriol.">
        <title>Genome sequence of Chthoniobacter flavus Ellin428, an aerobic heterotrophic soil bacterium.</title>
        <authorList>
            <person name="Kant R."/>
            <person name="van Passel M.W."/>
            <person name="Palva A."/>
            <person name="Lucas S."/>
            <person name="Lapidus A."/>
            <person name="Glavina Del Rio T."/>
            <person name="Dalin E."/>
            <person name="Tice H."/>
            <person name="Bruce D."/>
            <person name="Goodwin L."/>
            <person name="Pitluck S."/>
            <person name="Larimer F.W."/>
            <person name="Land M.L."/>
            <person name="Hauser L."/>
            <person name="Sangwan P."/>
            <person name="de Vos W.M."/>
            <person name="Janssen P.H."/>
            <person name="Smidt H."/>
        </authorList>
    </citation>
    <scope>NUCLEOTIDE SEQUENCE [LARGE SCALE GENOMIC DNA]</scope>
    <source>
        <strain evidence="1 2">Ellin428</strain>
    </source>
</reference>
<organism evidence="1 2">
    <name type="scientific">Chthoniobacter flavus Ellin428</name>
    <dbReference type="NCBI Taxonomy" id="497964"/>
    <lineage>
        <taxon>Bacteria</taxon>
        <taxon>Pseudomonadati</taxon>
        <taxon>Verrucomicrobiota</taxon>
        <taxon>Spartobacteria</taxon>
        <taxon>Chthoniobacterales</taxon>
        <taxon>Chthoniobacteraceae</taxon>
        <taxon>Chthoniobacter</taxon>
    </lineage>
</organism>
<dbReference type="Proteomes" id="UP000005824">
    <property type="component" value="Unassembled WGS sequence"/>
</dbReference>
<dbReference type="EMBL" id="ABVL01000012">
    <property type="protein sequence ID" value="EDY18491.1"/>
    <property type="molecule type" value="Genomic_DNA"/>
</dbReference>
<dbReference type="AlphaFoldDB" id="B4D4N8"/>
<dbReference type="STRING" id="497964.CfE428DRAFT_3876"/>
<name>B4D4N8_9BACT</name>
<protein>
    <submittedName>
        <fullName evidence="1">Uncharacterized protein</fullName>
    </submittedName>
</protein>
<proteinExistence type="predicted"/>
<gene>
    <name evidence="1" type="ORF">CfE428DRAFT_3876</name>
</gene>
<dbReference type="RefSeq" id="WP_006981201.1">
    <property type="nucleotide sequence ID" value="NZ_ABVL01000012.1"/>
</dbReference>
<evidence type="ECO:0000313" key="1">
    <source>
        <dbReference type="EMBL" id="EDY18491.1"/>
    </source>
</evidence>
<comment type="caution">
    <text evidence="1">The sequence shown here is derived from an EMBL/GenBank/DDBJ whole genome shotgun (WGS) entry which is preliminary data.</text>
</comment>
<accession>B4D4N8</accession>
<evidence type="ECO:0000313" key="2">
    <source>
        <dbReference type="Proteomes" id="UP000005824"/>
    </source>
</evidence>
<dbReference type="InParanoid" id="B4D4N8"/>
<sequence length="100" mass="11591">MREYEIYLPTTDNAGQPVDEHIISETKAELTKAFGGYTHLRQRSEGVWRVGRATFRDEVTILRVIDDERTRFDWGKLKAKLERALSQESVLIVVRSIDVL</sequence>